<dbReference type="Proteomes" id="UP000285882">
    <property type="component" value="Chromosome"/>
</dbReference>
<feature type="domain" description="OmpA-like" evidence="10">
    <location>
        <begin position="134"/>
        <end position="257"/>
    </location>
</feature>
<evidence type="ECO:0000256" key="8">
    <source>
        <dbReference type="SAM" id="MobiDB-lite"/>
    </source>
</evidence>
<dbReference type="CDD" id="cd07185">
    <property type="entry name" value="OmpA_C-like"/>
    <property type="match status" value="1"/>
</dbReference>
<dbReference type="EMBL" id="CP025688">
    <property type="protein sequence ID" value="QAA21925.1"/>
    <property type="molecule type" value="Genomic_DNA"/>
</dbReference>
<organism evidence="11 14">
    <name type="scientific">Sporolactobacillus terrae</name>
    <dbReference type="NCBI Taxonomy" id="269673"/>
    <lineage>
        <taxon>Bacteria</taxon>
        <taxon>Bacillati</taxon>
        <taxon>Bacillota</taxon>
        <taxon>Bacilli</taxon>
        <taxon>Bacillales</taxon>
        <taxon>Sporolactobacillaceae</taxon>
        <taxon>Sporolactobacillus</taxon>
    </lineage>
</organism>
<sequence length="260" mass="29889">MSRPNRRRRRYTRTEEPSHNSERWLVTYSDLITLLLVFFIVMYSMSSIENQKFNAIVSSLRTSFHGDSLLEGLGYPSVDKGQTKPTVPLDKEPENVSDAKKKKDNQHLDKLYVQLDQYIKENNLDPDVSLTETQRGVQLTFREKILFDLGKADLKSNAQSVLNRIGTILKSVANEISVEGYTDNTPFRDKSKGIRSNWELSGLRAQTVMNYLIDKDGLEAKRMHFVGYGEYRPIVKNDTDAHKAMNRRVNIVVIREGKSE</sequence>
<comment type="similarity">
    <text evidence="2">Belongs to the MotB family.</text>
</comment>
<evidence type="ECO:0000313" key="13">
    <source>
        <dbReference type="Proteomes" id="UP000285882"/>
    </source>
</evidence>
<evidence type="ECO:0000259" key="10">
    <source>
        <dbReference type="PROSITE" id="PS51123"/>
    </source>
</evidence>
<dbReference type="PANTHER" id="PTHR30329:SF21">
    <property type="entry name" value="LIPOPROTEIN YIAD-RELATED"/>
    <property type="match status" value="1"/>
</dbReference>
<keyword evidence="3" id="KW-1003">Cell membrane</keyword>
<evidence type="ECO:0000256" key="1">
    <source>
        <dbReference type="ARBA" id="ARBA00004162"/>
    </source>
</evidence>
<feature type="region of interest" description="Disordered" evidence="8">
    <location>
        <begin position="75"/>
        <end position="103"/>
    </location>
</feature>
<keyword evidence="12" id="KW-0969">Cilium</keyword>
<evidence type="ECO:0000313" key="11">
    <source>
        <dbReference type="EMBL" id="BBN98202.1"/>
    </source>
</evidence>
<feature type="compositionally biased region" description="Basic and acidic residues" evidence="8">
    <location>
        <begin position="89"/>
        <end position="103"/>
    </location>
</feature>
<dbReference type="SUPFAM" id="SSF103088">
    <property type="entry name" value="OmpA-like"/>
    <property type="match status" value="1"/>
</dbReference>
<dbReference type="InterPro" id="IPR036737">
    <property type="entry name" value="OmpA-like_sf"/>
</dbReference>
<proteinExistence type="inferred from homology"/>
<keyword evidence="12" id="KW-0966">Cell projection</keyword>
<dbReference type="InterPro" id="IPR025713">
    <property type="entry name" value="MotB-like_N_dom"/>
</dbReference>
<dbReference type="EMBL" id="AP021853">
    <property type="protein sequence ID" value="BBN98202.1"/>
    <property type="molecule type" value="Genomic_DNA"/>
</dbReference>
<dbReference type="AlphaFoldDB" id="A0A410D771"/>
<dbReference type="Proteomes" id="UP000326951">
    <property type="component" value="Chromosome"/>
</dbReference>
<dbReference type="InterPro" id="IPR006665">
    <property type="entry name" value="OmpA-like"/>
</dbReference>
<keyword evidence="4 9" id="KW-0812">Transmembrane</keyword>
<dbReference type="Pfam" id="PF13677">
    <property type="entry name" value="MotB_plug"/>
    <property type="match status" value="1"/>
</dbReference>
<keyword evidence="12" id="KW-0282">Flagellum</keyword>
<comment type="subcellular location">
    <subcellularLocation>
        <location evidence="1">Cell membrane</location>
        <topology evidence="1">Single-pass membrane protein</topology>
    </subcellularLocation>
</comment>
<evidence type="ECO:0000256" key="3">
    <source>
        <dbReference type="ARBA" id="ARBA00022475"/>
    </source>
</evidence>
<keyword evidence="5 9" id="KW-1133">Transmembrane helix</keyword>
<reference evidence="11 14" key="2">
    <citation type="submission" date="2019-09" db="EMBL/GenBank/DDBJ databases">
        <title>Complete genome sequence of Sporolactobacillus terrae 70-3.</title>
        <authorList>
            <person name="Tanaka N."/>
            <person name="Shiwa Y."/>
            <person name="Fujita N."/>
            <person name="Tanasupawat S."/>
        </authorList>
    </citation>
    <scope>NUCLEOTIDE SEQUENCE [LARGE SCALE GENOMIC DNA]</scope>
    <source>
        <strain evidence="11 14">70-3</strain>
    </source>
</reference>
<name>A0A410D771_9BACL</name>
<evidence type="ECO:0000256" key="6">
    <source>
        <dbReference type="ARBA" id="ARBA00023136"/>
    </source>
</evidence>
<reference evidence="12 13" key="1">
    <citation type="submission" date="2018-01" db="EMBL/GenBank/DDBJ databases">
        <title>Complete genome sequencing of Sporolactobacillus terrae DLG3.</title>
        <authorList>
            <person name="Nam Y.-D."/>
            <person name="Kang J."/>
            <person name="Chung W.-H."/>
        </authorList>
    </citation>
    <scope>NUCLEOTIDE SEQUENCE [LARGE SCALE GENOMIC DNA]</scope>
    <source>
        <strain evidence="12 13">DLG3</strain>
    </source>
</reference>
<gene>
    <name evidence="11" type="primary">motB</name>
    <name evidence="12" type="ORF">C0674_04450</name>
    <name evidence="11" type="ORF">St703_09070</name>
</gene>
<evidence type="ECO:0000256" key="4">
    <source>
        <dbReference type="ARBA" id="ARBA00022692"/>
    </source>
</evidence>
<evidence type="ECO:0000256" key="5">
    <source>
        <dbReference type="ARBA" id="ARBA00022989"/>
    </source>
</evidence>
<keyword evidence="6 7" id="KW-0472">Membrane</keyword>
<dbReference type="PROSITE" id="PS51123">
    <property type="entry name" value="OMPA_2"/>
    <property type="match status" value="1"/>
</dbReference>
<dbReference type="InterPro" id="IPR050330">
    <property type="entry name" value="Bact_OuterMem_StrucFunc"/>
</dbReference>
<dbReference type="GO" id="GO:0005886">
    <property type="term" value="C:plasma membrane"/>
    <property type="evidence" value="ECO:0007669"/>
    <property type="project" value="UniProtKB-SubCell"/>
</dbReference>
<evidence type="ECO:0000313" key="14">
    <source>
        <dbReference type="Proteomes" id="UP000326951"/>
    </source>
</evidence>
<feature type="transmembrane region" description="Helical" evidence="9">
    <location>
        <begin position="25"/>
        <end position="45"/>
    </location>
</feature>
<evidence type="ECO:0000256" key="2">
    <source>
        <dbReference type="ARBA" id="ARBA00008914"/>
    </source>
</evidence>
<dbReference type="RefSeq" id="WP_028977765.1">
    <property type="nucleotide sequence ID" value="NZ_AP021853.1"/>
</dbReference>
<dbReference type="PANTHER" id="PTHR30329">
    <property type="entry name" value="STATOR ELEMENT OF FLAGELLAR MOTOR COMPLEX"/>
    <property type="match status" value="1"/>
</dbReference>
<accession>A0A410D771</accession>
<dbReference type="STRING" id="1449983.GCA_000647835_03197"/>
<evidence type="ECO:0000256" key="9">
    <source>
        <dbReference type="SAM" id="Phobius"/>
    </source>
</evidence>
<evidence type="ECO:0000256" key="7">
    <source>
        <dbReference type="PROSITE-ProRule" id="PRU00473"/>
    </source>
</evidence>
<protein>
    <submittedName>
        <fullName evidence="11">Chemotaxis protein MotB</fullName>
    </submittedName>
    <submittedName>
        <fullName evidence="12">Flagellar motor protein MotB</fullName>
    </submittedName>
</protein>
<evidence type="ECO:0000313" key="12">
    <source>
        <dbReference type="EMBL" id="QAA21925.1"/>
    </source>
</evidence>
<keyword evidence="13" id="KW-1185">Reference proteome</keyword>
<dbReference type="Pfam" id="PF00691">
    <property type="entry name" value="OmpA"/>
    <property type="match status" value="1"/>
</dbReference>
<dbReference type="Gene3D" id="3.30.1330.60">
    <property type="entry name" value="OmpA-like domain"/>
    <property type="match status" value="1"/>
</dbReference>